<evidence type="ECO:0000256" key="8">
    <source>
        <dbReference type="RuleBase" id="RU003375"/>
    </source>
</evidence>
<comment type="subcellular location">
    <subcellularLocation>
        <location evidence="1">Membrane</location>
        <topology evidence="1">Multi-pass membrane protein</topology>
    </subcellularLocation>
</comment>
<keyword evidence="7 9" id="KW-0472">Membrane</keyword>
<evidence type="ECO:0000256" key="9">
    <source>
        <dbReference type="SAM" id="Phobius"/>
    </source>
</evidence>
<accession>A0A7D7A986</accession>
<feature type="transmembrane region" description="Helical" evidence="9">
    <location>
        <begin position="12"/>
        <end position="31"/>
    </location>
</feature>
<dbReference type="EMBL" id="MT483691">
    <property type="protein sequence ID" value="QLY89560.1"/>
    <property type="molecule type" value="Genomic_DNA"/>
</dbReference>
<comment type="similarity">
    <text evidence="2 8">Belongs to the cytochrome c oxidase subunit 3 family.</text>
</comment>
<dbReference type="GO" id="GO:0004129">
    <property type="term" value="F:cytochrome-c oxidase activity"/>
    <property type="evidence" value="ECO:0007669"/>
    <property type="project" value="InterPro"/>
</dbReference>
<feature type="transmembrane region" description="Helical" evidence="9">
    <location>
        <begin position="195"/>
        <end position="220"/>
    </location>
</feature>
<dbReference type="PROSITE" id="PS50253">
    <property type="entry name" value="COX3"/>
    <property type="match status" value="1"/>
</dbReference>
<feature type="transmembrane region" description="Helical" evidence="9">
    <location>
        <begin position="76"/>
        <end position="99"/>
    </location>
</feature>
<keyword evidence="5" id="KW-1278">Translocase</keyword>
<keyword evidence="4 8" id="KW-0812">Transmembrane</keyword>
<dbReference type="InterPro" id="IPR000298">
    <property type="entry name" value="Cyt_c_oxidase-like_su3"/>
</dbReference>
<organism evidence="11">
    <name type="scientific">Physa fontinalis</name>
    <dbReference type="NCBI Taxonomy" id="146087"/>
    <lineage>
        <taxon>Eukaryota</taxon>
        <taxon>Metazoa</taxon>
        <taxon>Spiralia</taxon>
        <taxon>Lophotrochozoa</taxon>
        <taxon>Mollusca</taxon>
        <taxon>Gastropoda</taxon>
        <taxon>Heterobranchia</taxon>
        <taxon>Euthyneura</taxon>
        <taxon>Panpulmonata</taxon>
        <taxon>Hygrophila</taxon>
        <taxon>Lymnaeoidea</taxon>
        <taxon>Physidae</taxon>
        <taxon>Physa</taxon>
    </lineage>
</organism>
<dbReference type="PANTHER" id="PTHR11403">
    <property type="entry name" value="CYTOCHROME C OXIDASE SUBUNIT III"/>
    <property type="match status" value="1"/>
</dbReference>
<dbReference type="Pfam" id="PF00510">
    <property type="entry name" value="COX3"/>
    <property type="match status" value="1"/>
</dbReference>
<evidence type="ECO:0000256" key="3">
    <source>
        <dbReference type="ARBA" id="ARBA00015944"/>
    </source>
</evidence>
<evidence type="ECO:0000256" key="5">
    <source>
        <dbReference type="ARBA" id="ARBA00022967"/>
    </source>
</evidence>
<name>A0A7D7A986_9GAST</name>
<reference evidence="11" key="1">
    <citation type="submission" date="2020-05" db="EMBL/GenBank/DDBJ databases">
        <title>DNAmark Project.</title>
        <authorList>
            <person name="Leerhoei F."/>
        </authorList>
    </citation>
    <scope>NUCLEOTIDE SEQUENCE</scope>
    <source>
        <strain evidence="11">DM1247</strain>
    </source>
</reference>
<dbReference type="GO" id="GO:0006123">
    <property type="term" value="P:mitochondrial electron transport, cytochrome c to oxygen"/>
    <property type="evidence" value="ECO:0007669"/>
    <property type="project" value="TreeGrafter"/>
</dbReference>
<evidence type="ECO:0000256" key="4">
    <source>
        <dbReference type="ARBA" id="ARBA00022692"/>
    </source>
</evidence>
<dbReference type="Gene3D" id="1.20.120.80">
    <property type="entry name" value="Cytochrome c oxidase, subunit III, four-helix bundle"/>
    <property type="match status" value="1"/>
</dbReference>
<proteinExistence type="inferred from homology"/>
<feature type="transmembrane region" description="Helical" evidence="9">
    <location>
        <begin position="232"/>
        <end position="256"/>
    </location>
</feature>
<dbReference type="GO" id="GO:0005739">
    <property type="term" value="C:mitochondrion"/>
    <property type="evidence" value="ECO:0007669"/>
    <property type="project" value="TreeGrafter"/>
</dbReference>
<dbReference type="PANTHER" id="PTHR11403:SF7">
    <property type="entry name" value="CYTOCHROME C OXIDASE SUBUNIT 3"/>
    <property type="match status" value="1"/>
</dbReference>
<comment type="function">
    <text evidence="8">Component of the cytochrome c oxidase, the last enzyme in the mitochondrial electron transport chain which drives oxidative phosphorylation. The respiratory chain contains 3 multisubunit complexes succinate dehydrogenase (complex II, CII), ubiquinol-cytochrome c oxidoreductase (cytochrome b-c1 complex, complex III, CIII) and cytochrome c oxidase (complex IV, CIV), that cooperate to transfer electrons derived from NADH and succinate to molecular oxygen, creating an electrochemical gradient over the inner membrane that drives transmembrane transport and the ATP synthase. Cytochrome c oxidase is the component of the respiratory chain that catalyzes the reduction of oxygen to water. Electrons originating from reduced cytochrome c in the intermembrane space (IMS) are transferred via the dinuclear copper A center (CU(A)) of subunit 2 and heme A of subunit 1 to the active site in subunit 1, a binuclear center (BNC) formed by heme A3 and copper B (CU(B)). The BNC reduces molecular oxygen to 2 water molecules using 4 electrons from cytochrome c in the IMS and 4 protons from the mitochondrial matrix.</text>
</comment>
<dbReference type="InterPro" id="IPR024791">
    <property type="entry name" value="Cyt_c/ubiquinol_Oxase_su3"/>
</dbReference>
<evidence type="ECO:0000313" key="11">
    <source>
        <dbReference type="EMBL" id="QLY89560.1"/>
    </source>
</evidence>
<dbReference type="InterPro" id="IPR033945">
    <property type="entry name" value="Cyt_c_oxase_su3_dom"/>
</dbReference>
<dbReference type="GO" id="GO:0016020">
    <property type="term" value="C:membrane"/>
    <property type="evidence" value="ECO:0007669"/>
    <property type="project" value="UniProtKB-SubCell"/>
</dbReference>
<feature type="transmembrane region" description="Helical" evidence="9">
    <location>
        <begin position="37"/>
        <end position="55"/>
    </location>
</feature>
<evidence type="ECO:0000256" key="6">
    <source>
        <dbReference type="ARBA" id="ARBA00022989"/>
    </source>
</evidence>
<keyword evidence="8 11" id="KW-0496">Mitochondrion</keyword>
<evidence type="ECO:0000256" key="1">
    <source>
        <dbReference type="ARBA" id="ARBA00004141"/>
    </source>
</evidence>
<gene>
    <name evidence="11" type="primary">COX3</name>
</gene>
<dbReference type="InterPro" id="IPR013833">
    <property type="entry name" value="Cyt_c_oxidase_su3_a-hlx"/>
</dbReference>
<feature type="transmembrane region" description="Helical" evidence="9">
    <location>
        <begin position="119"/>
        <end position="144"/>
    </location>
</feature>
<dbReference type="FunFam" id="1.20.120.80:FF:000002">
    <property type="entry name" value="Cytochrome c oxidase subunit 3"/>
    <property type="match status" value="1"/>
</dbReference>
<evidence type="ECO:0000259" key="10">
    <source>
        <dbReference type="PROSITE" id="PS50253"/>
    </source>
</evidence>
<dbReference type="SUPFAM" id="SSF81452">
    <property type="entry name" value="Cytochrome c oxidase subunit III-like"/>
    <property type="match status" value="1"/>
</dbReference>
<geneLocation type="mitochondrion" evidence="11"/>
<dbReference type="AlphaFoldDB" id="A0A7D7A986"/>
<dbReference type="Gene3D" id="1.10.287.70">
    <property type="match status" value="1"/>
</dbReference>
<feature type="domain" description="Heme-copper oxidase subunit III family profile" evidence="10">
    <location>
        <begin position="1"/>
        <end position="258"/>
    </location>
</feature>
<feature type="transmembrane region" description="Helical" evidence="9">
    <location>
        <begin position="156"/>
        <end position="175"/>
    </location>
</feature>
<protein>
    <recommendedName>
        <fullName evidence="3 8">Cytochrome c oxidase subunit 3</fullName>
    </recommendedName>
</protein>
<dbReference type="InterPro" id="IPR035973">
    <property type="entry name" value="Cyt_c_oxidase_su3-like_sf"/>
</dbReference>
<keyword evidence="6 9" id="KW-1133">Transmembrane helix</keyword>
<sequence length="258" mass="29539">MRQPFHLVEFSPWPLLVSFSTLSLPIGMINMFRSNDISLLMLGLISTALISYLWWRDVVRESTLQGYHTSFVVNGLKIGVGLFIVSEICFFFAFFWAYFHSSLAPSIEIGAHWPPTGIYPLQAFQVPLLNTSVLLLSGVTITWAHHAIEEKKLLSARNALMLTWVLGLYFLFLQWGEYEETSFNISDSVYGSCFFIATGFHGLHVAVGTTFLIVCFLRLISNHFSSNHHVGFLAAAWYWHFVDVVWLFLYVSIYWWGS</sequence>
<evidence type="ECO:0000256" key="7">
    <source>
        <dbReference type="ARBA" id="ARBA00023136"/>
    </source>
</evidence>
<evidence type="ECO:0000256" key="2">
    <source>
        <dbReference type="ARBA" id="ARBA00010581"/>
    </source>
</evidence>
<dbReference type="CDD" id="cd01665">
    <property type="entry name" value="Cyt_c_Oxidase_III"/>
    <property type="match status" value="1"/>
</dbReference>